<dbReference type="SUPFAM" id="SSF55120">
    <property type="entry name" value="Pseudouridine synthase"/>
    <property type="match status" value="1"/>
</dbReference>
<comment type="function">
    <text evidence="4">Responsible for synthesis of pseudouridine from uracil-13 in transfer RNAs.</text>
</comment>
<dbReference type="Proteomes" id="UP000635726">
    <property type="component" value="Unassembled WGS sequence"/>
</dbReference>
<evidence type="ECO:0000256" key="2">
    <source>
        <dbReference type="ARBA" id="ARBA00022694"/>
    </source>
</evidence>
<dbReference type="GO" id="GO:0160150">
    <property type="term" value="F:tRNA pseudouridine(13) synthase activity"/>
    <property type="evidence" value="ECO:0007669"/>
    <property type="project" value="UniProtKB-EC"/>
</dbReference>
<reference evidence="7" key="1">
    <citation type="journal article" date="2014" name="Int. J. Syst. Evol. Microbiol.">
        <title>Complete genome sequence of Corynebacterium casei LMG S-19264T (=DSM 44701T), isolated from a smear-ripened cheese.</title>
        <authorList>
            <consortium name="US DOE Joint Genome Institute (JGI-PGF)"/>
            <person name="Walter F."/>
            <person name="Albersmeier A."/>
            <person name="Kalinowski J."/>
            <person name="Ruckert C."/>
        </authorList>
    </citation>
    <scope>NUCLEOTIDE SEQUENCE</scope>
    <source>
        <strain evidence="7">JCM 14371</strain>
    </source>
</reference>
<dbReference type="EMBL" id="BMOE01000001">
    <property type="protein sequence ID" value="GGJ65635.1"/>
    <property type="molecule type" value="Genomic_DNA"/>
</dbReference>
<dbReference type="AlphaFoldDB" id="A0A917P7L3"/>
<dbReference type="GO" id="GO:0005829">
    <property type="term" value="C:cytosol"/>
    <property type="evidence" value="ECO:0007669"/>
    <property type="project" value="TreeGrafter"/>
</dbReference>
<dbReference type="InterPro" id="IPR001656">
    <property type="entry name" value="PsdUridine_synth_TruD"/>
</dbReference>
<dbReference type="PANTHER" id="PTHR47811">
    <property type="entry name" value="TRNA PSEUDOURIDINE SYNTHASE D"/>
    <property type="match status" value="1"/>
</dbReference>
<dbReference type="InterPro" id="IPR042214">
    <property type="entry name" value="TruD_catalytic"/>
</dbReference>
<evidence type="ECO:0000256" key="4">
    <source>
        <dbReference type="HAMAP-Rule" id="MF_01082"/>
    </source>
</evidence>
<sequence>MTTPTEPPVPSSLSFTWADLPPLTRTPRTGGTLRHAPEDFRVDEVPLYLPSGEGEHVYLHVRKTGHTTAHVLRELGSQLGLRPQDIGVAGLKDRHAVTTQWLSLPGKAERRLERFALDGVEVLAVSRHTNRLGMGHLKGNRFTVRVRGAHGTADLAQATLDELSRLGIPNYFGPQRFGLGGLNAEEGLRVLRGESRLRDPAVRRFLVSSVQSLIFNRFLALRLERGLFDALLVGDMAKKHDTGGVFEVQDADTESLRAARGEVSATGTLFGRKVKPLTGDAGALEDEALAAWGLTPAAFSSRKGDRRVIRMFAQDASVTPSEDGYTVSFALPRGSFATSLLRELTGTDVDGPLPGPDPSGDDQGSTGAPELFPDFADS</sequence>
<evidence type="ECO:0000259" key="6">
    <source>
        <dbReference type="PROSITE" id="PS50984"/>
    </source>
</evidence>
<evidence type="ECO:0000313" key="7">
    <source>
        <dbReference type="EMBL" id="GGJ65635.1"/>
    </source>
</evidence>
<keyword evidence="2 4" id="KW-0819">tRNA processing</keyword>
<comment type="similarity">
    <text evidence="1 4">Belongs to the pseudouridine synthase TruD family.</text>
</comment>
<gene>
    <name evidence="4 7" type="primary">truD</name>
    <name evidence="7" type="ORF">GCM10008939_06980</name>
</gene>
<proteinExistence type="inferred from homology"/>
<dbReference type="GO" id="GO:0031119">
    <property type="term" value="P:tRNA pseudouridine synthesis"/>
    <property type="evidence" value="ECO:0007669"/>
    <property type="project" value="UniProtKB-UniRule"/>
</dbReference>
<dbReference type="PROSITE" id="PS50984">
    <property type="entry name" value="TRUD"/>
    <property type="match status" value="1"/>
</dbReference>
<keyword evidence="3 4" id="KW-0413">Isomerase</keyword>
<feature type="active site" description="Nucleophile" evidence="4">
    <location>
        <position position="93"/>
    </location>
</feature>
<dbReference type="InterPro" id="IPR020103">
    <property type="entry name" value="PsdUridine_synth_cat_dom_sf"/>
</dbReference>
<evidence type="ECO:0000313" key="8">
    <source>
        <dbReference type="Proteomes" id="UP000635726"/>
    </source>
</evidence>
<evidence type="ECO:0000256" key="1">
    <source>
        <dbReference type="ARBA" id="ARBA00007953"/>
    </source>
</evidence>
<feature type="region of interest" description="Disordered" evidence="5">
    <location>
        <begin position="345"/>
        <end position="378"/>
    </location>
</feature>
<dbReference type="InterPro" id="IPR050170">
    <property type="entry name" value="TruD_pseudoU_synthase"/>
</dbReference>
<evidence type="ECO:0000256" key="3">
    <source>
        <dbReference type="ARBA" id="ARBA00023235"/>
    </source>
</evidence>
<accession>A0A917P7L3</accession>
<dbReference type="PANTHER" id="PTHR47811:SF1">
    <property type="entry name" value="TRNA PSEUDOURIDINE SYNTHASE D"/>
    <property type="match status" value="1"/>
</dbReference>
<dbReference type="EC" id="5.4.99.27" evidence="4"/>
<dbReference type="Gene3D" id="3.30.2350.20">
    <property type="entry name" value="TruD, catalytic domain"/>
    <property type="match status" value="1"/>
</dbReference>
<dbReference type="InterPro" id="IPR020119">
    <property type="entry name" value="PsdUridine_synth_TruD_CS"/>
</dbReference>
<dbReference type="PROSITE" id="PS01268">
    <property type="entry name" value="UPF0024"/>
    <property type="match status" value="1"/>
</dbReference>
<dbReference type="GO" id="GO:0003723">
    <property type="term" value="F:RNA binding"/>
    <property type="evidence" value="ECO:0007669"/>
    <property type="project" value="InterPro"/>
</dbReference>
<organism evidence="7 8">
    <name type="scientific">Deinococcus aquiradiocola</name>
    <dbReference type="NCBI Taxonomy" id="393059"/>
    <lineage>
        <taxon>Bacteria</taxon>
        <taxon>Thermotogati</taxon>
        <taxon>Deinococcota</taxon>
        <taxon>Deinococci</taxon>
        <taxon>Deinococcales</taxon>
        <taxon>Deinococcaceae</taxon>
        <taxon>Deinococcus</taxon>
    </lineage>
</organism>
<name>A0A917P7L3_9DEIO</name>
<dbReference type="InterPro" id="IPR011760">
    <property type="entry name" value="PsdUridine_synth_TruD_insert"/>
</dbReference>
<comment type="catalytic activity">
    <reaction evidence="4">
        <text>uridine(13) in tRNA = pseudouridine(13) in tRNA</text>
        <dbReference type="Rhea" id="RHEA:42540"/>
        <dbReference type="Rhea" id="RHEA-COMP:10105"/>
        <dbReference type="Rhea" id="RHEA-COMP:10106"/>
        <dbReference type="ChEBI" id="CHEBI:65314"/>
        <dbReference type="ChEBI" id="CHEBI:65315"/>
        <dbReference type="EC" id="5.4.99.27"/>
    </reaction>
</comment>
<comment type="caution">
    <text evidence="7">The sequence shown here is derived from an EMBL/GenBank/DDBJ whole genome shotgun (WGS) entry which is preliminary data.</text>
</comment>
<evidence type="ECO:0000256" key="5">
    <source>
        <dbReference type="SAM" id="MobiDB-lite"/>
    </source>
</evidence>
<keyword evidence="8" id="KW-1185">Reference proteome</keyword>
<feature type="domain" description="TRUD" evidence="6">
    <location>
        <begin position="167"/>
        <end position="311"/>
    </location>
</feature>
<dbReference type="CDD" id="cd02575">
    <property type="entry name" value="PseudoU_synth_EcTruD"/>
    <property type="match status" value="1"/>
</dbReference>
<dbReference type="Gene3D" id="3.30.2340.10">
    <property type="entry name" value="TruD, insertion domain"/>
    <property type="match status" value="1"/>
</dbReference>
<dbReference type="HAMAP" id="MF_01082">
    <property type="entry name" value="TruD"/>
    <property type="match status" value="1"/>
</dbReference>
<dbReference type="InterPro" id="IPR043165">
    <property type="entry name" value="TruD_insert_sf"/>
</dbReference>
<reference evidence="7" key="2">
    <citation type="submission" date="2020-09" db="EMBL/GenBank/DDBJ databases">
        <authorList>
            <person name="Sun Q."/>
            <person name="Ohkuma M."/>
        </authorList>
    </citation>
    <scope>NUCLEOTIDE SEQUENCE</scope>
    <source>
        <strain evidence="7">JCM 14371</strain>
    </source>
</reference>
<dbReference type="Pfam" id="PF01142">
    <property type="entry name" value="TruD"/>
    <property type="match status" value="2"/>
</dbReference>
<protein>
    <recommendedName>
        <fullName evidence="4">tRNA pseudouridine synthase D</fullName>
        <ecNumber evidence="4">5.4.99.27</ecNumber>
    </recommendedName>
    <alternativeName>
        <fullName evidence="4">tRNA pseudouridine(13) synthase</fullName>
    </alternativeName>
    <alternativeName>
        <fullName evidence="4">tRNA pseudouridylate synthase D</fullName>
    </alternativeName>
    <alternativeName>
        <fullName evidence="4">tRNA-uridine isomerase D</fullName>
    </alternativeName>
</protein>
<dbReference type="RefSeq" id="WP_188960796.1">
    <property type="nucleotide sequence ID" value="NZ_BMOE01000001.1"/>
</dbReference>